<dbReference type="InterPro" id="IPR035964">
    <property type="entry name" value="I/LWEQ_dom_sf"/>
</dbReference>
<dbReference type="EMBL" id="OX365925">
    <property type="protein sequence ID" value="CAI4049746.1"/>
    <property type="molecule type" value="Genomic_DNA"/>
</dbReference>
<evidence type="ECO:0000259" key="8">
    <source>
        <dbReference type="PROSITE" id="PS50945"/>
    </source>
</evidence>
<accession>A0AA35NK85</accession>
<dbReference type="PANTHER" id="PTHR10407:SF15">
    <property type="entry name" value="HUNTINGTIN INTERACTING PROTEIN 1"/>
    <property type="match status" value="1"/>
</dbReference>
<dbReference type="GO" id="GO:0048268">
    <property type="term" value="P:clathrin coat assembly"/>
    <property type="evidence" value="ECO:0007669"/>
    <property type="project" value="TreeGrafter"/>
</dbReference>
<evidence type="ECO:0000313" key="10">
    <source>
        <dbReference type="Proteomes" id="UP001162090"/>
    </source>
</evidence>
<proteinExistence type="inferred from homology"/>
<dbReference type="Gene3D" id="1.25.40.90">
    <property type="match status" value="1"/>
</dbReference>
<dbReference type="SMART" id="SM00273">
    <property type="entry name" value="ENTH"/>
    <property type="match status" value="1"/>
</dbReference>
<dbReference type="GO" id="GO:0032051">
    <property type="term" value="F:clathrin light chain binding"/>
    <property type="evidence" value="ECO:0007669"/>
    <property type="project" value="TreeGrafter"/>
</dbReference>
<feature type="domain" description="I/LWEQ" evidence="8">
    <location>
        <begin position="713"/>
        <end position="962"/>
    </location>
</feature>
<comment type="similarity">
    <text evidence="2">Belongs to the SLA2 family.</text>
</comment>
<gene>
    <name evidence="9" type="primary">SUVC14G0880</name>
    <name evidence="9" type="ORF">SUVC_14G0880</name>
</gene>
<dbReference type="GO" id="GO:0030136">
    <property type="term" value="C:clathrin-coated vesicle"/>
    <property type="evidence" value="ECO:0007669"/>
    <property type="project" value="TreeGrafter"/>
</dbReference>
<feature type="region of interest" description="Disordered" evidence="6">
    <location>
        <begin position="277"/>
        <end position="318"/>
    </location>
</feature>
<feature type="compositionally biased region" description="Polar residues" evidence="6">
    <location>
        <begin position="309"/>
        <end position="318"/>
    </location>
</feature>
<evidence type="ECO:0000259" key="7">
    <source>
        <dbReference type="PROSITE" id="PS50942"/>
    </source>
</evidence>
<evidence type="ECO:0000256" key="2">
    <source>
        <dbReference type="ARBA" id="ARBA00010135"/>
    </source>
</evidence>
<dbReference type="Gene3D" id="1.20.1410.10">
    <property type="entry name" value="I/LWEQ domain"/>
    <property type="match status" value="1"/>
</dbReference>
<dbReference type="GO" id="GO:0006897">
    <property type="term" value="P:endocytosis"/>
    <property type="evidence" value="ECO:0007669"/>
    <property type="project" value="InterPro"/>
</dbReference>
<evidence type="ECO:0000256" key="5">
    <source>
        <dbReference type="SAM" id="Coils"/>
    </source>
</evidence>
<dbReference type="CDD" id="cd17007">
    <property type="entry name" value="ANTH_N_Sla2p"/>
    <property type="match status" value="1"/>
</dbReference>
<evidence type="ECO:0008006" key="11">
    <source>
        <dbReference type="Google" id="ProtNLM"/>
    </source>
</evidence>
<dbReference type="FunFam" id="1.20.1410.10:FF:000009">
    <property type="entry name" value="Sla2p"/>
    <property type="match status" value="1"/>
</dbReference>
<dbReference type="InterPro" id="IPR030224">
    <property type="entry name" value="Sla2_fam"/>
</dbReference>
<dbReference type="PROSITE" id="PS50945">
    <property type="entry name" value="I_LWEQ"/>
    <property type="match status" value="1"/>
</dbReference>
<dbReference type="GO" id="GO:0030479">
    <property type="term" value="C:actin cortical patch"/>
    <property type="evidence" value="ECO:0007669"/>
    <property type="project" value="TreeGrafter"/>
</dbReference>
<dbReference type="InterPro" id="IPR008942">
    <property type="entry name" value="ENTH_VHS"/>
</dbReference>
<feature type="compositionally biased region" description="Pro residues" evidence="6">
    <location>
        <begin position="284"/>
        <end position="298"/>
    </location>
</feature>
<dbReference type="Proteomes" id="UP001162090">
    <property type="component" value="Chromosome 14"/>
</dbReference>
<dbReference type="GO" id="GO:0035615">
    <property type="term" value="F:clathrin adaptor activity"/>
    <property type="evidence" value="ECO:0007669"/>
    <property type="project" value="TreeGrafter"/>
</dbReference>
<evidence type="ECO:0000256" key="6">
    <source>
        <dbReference type="SAM" id="MobiDB-lite"/>
    </source>
</evidence>
<reference evidence="9" key="1">
    <citation type="submission" date="2022-10" db="EMBL/GenBank/DDBJ databases">
        <authorList>
            <person name="Byrne P K."/>
        </authorList>
    </citation>
    <scope>NUCLEOTIDE SEQUENCE</scope>
    <source>
        <strain evidence="9">CBS7001</strain>
    </source>
</reference>
<dbReference type="SUPFAM" id="SSF109885">
    <property type="entry name" value="I/LWEQ domain"/>
    <property type="match status" value="1"/>
</dbReference>
<evidence type="ECO:0000256" key="3">
    <source>
        <dbReference type="ARBA" id="ARBA00022490"/>
    </source>
</evidence>
<evidence type="ECO:0000256" key="4">
    <source>
        <dbReference type="ARBA" id="ARBA00023203"/>
    </source>
</evidence>
<dbReference type="InterPro" id="IPR002558">
    <property type="entry name" value="ILWEQ_dom"/>
</dbReference>
<dbReference type="GO" id="GO:0080025">
    <property type="term" value="F:phosphatidylinositol-3,5-bisphosphate binding"/>
    <property type="evidence" value="ECO:0007669"/>
    <property type="project" value="TreeGrafter"/>
</dbReference>
<keyword evidence="5" id="KW-0175">Coiled coil</keyword>
<protein>
    <recommendedName>
        <fullName evidence="11">Sla2p</fullName>
    </recommendedName>
</protein>
<feature type="domain" description="ENTH" evidence="7">
    <location>
        <begin position="1"/>
        <end position="127"/>
    </location>
</feature>
<dbReference type="GO" id="GO:0051015">
    <property type="term" value="F:actin filament binding"/>
    <property type="evidence" value="ECO:0007669"/>
    <property type="project" value="TreeGrafter"/>
</dbReference>
<dbReference type="GO" id="GO:0043325">
    <property type="term" value="F:phosphatidylinositol-3,4-bisphosphate binding"/>
    <property type="evidence" value="ECO:0007669"/>
    <property type="project" value="TreeGrafter"/>
</dbReference>
<organism evidence="9 10">
    <name type="scientific">Saccharomyces uvarum</name>
    <name type="common">Yeast</name>
    <name type="synonym">Saccharomyces bayanus var. uvarum</name>
    <dbReference type="NCBI Taxonomy" id="230603"/>
    <lineage>
        <taxon>Eukaryota</taxon>
        <taxon>Fungi</taxon>
        <taxon>Dikarya</taxon>
        <taxon>Ascomycota</taxon>
        <taxon>Saccharomycotina</taxon>
        <taxon>Saccharomycetes</taxon>
        <taxon>Saccharomycetales</taxon>
        <taxon>Saccharomycetaceae</taxon>
        <taxon>Saccharomyces</taxon>
    </lineage>
</organism>
<comment type="subcellular location">
    <subcellularLocation>
        <location evidence="1">Cytoplasm</location>
    </subcellularLocation>
</comment>
<evidence type="ECO:0000313" key="9">
    <source>
        <dbReference type="EMBL" id="CAI4049746.1"/>
    </source>
</evidence>
<dbReference type="SMART" id="SM00307">
    <property type="entry name" value="ILWEQ"/>
    <property type="match status" value="1"/>
</dbReference>
<evidence type="ECO:0000256" key="1">
    <source>
        <dbReference type="ARBA" id="ARBA00004496"/>
    </source>
</evidence>
<name>A0AA35NK85_SACUV</name>
<keyword evidence="4" id="KW-0009">Actin-binding</keyword>
<dbReference type="PROSITE" id="PS50942">
    <property type="entry name" value="ENTH"/>
    <property type="match status" value="1"/>
</dbReference>
<dbReference type="InterPro" id="IPR013809">
    <property type="entry name" value="ENTH"/>
</dbReference>
<dbReference type="InterPro" id="IPR011417">
    <property type="entry name" value="ANTH_dom"/>
</dbReference>
<sequence length="965" mass="108512">MSRIDSDLQKALKKACSVEETAPKRKHVRACIVYTWDHQSAKAVFTTLKTLPLASDEVQLFKMLMVLHKIIQEGHPSALAEAIRDREWIRSLGRVHPGGSSYSKLIREYVRYLVLKLDFHAHHRGFNNGTFEYEEYVSLVSVSDPDEGYETILDLMSLQDSLDEFSQIIFASIQSARRNTECKISALIPLISESYGIYKFVTSMLRAMHRQLNDPEGDAALQPLKERYELQHARMFEFYADCSSIKYLTTLVTIPKLPVDAPDVFLINDVDESKEIKFQRKESTPPPARTPTMTPPVVEPSLSPRPVSHRTTSTPLGQLQTMQTGATAAMMIPTATGAANAIFSQTTAQMQPDFWANQQAQFANEQNRLEQERLQQLQQQQAQQEMFQQQLQKSQQDMMNMQLQQQNQHQNDLIALTSQYEKDQAMLEQYDQRVQQLESEIATMNSNASKQLANKDEQLSALQDQLDVWERKYDSLAKLYSQLRQEHLQLLPRFKKLQLKVNSAQESIQKKEQLEQKLKQKDLQLAELVKDRDRARLELERTANNAEASTAAAAAAAAETVSSDKMNPILDAILESGINTIQESVYNLDSPLSWSGPLTPPTFLLSLLESASENATEFATSFNNLIVDGLVHGEQTEVIRCVSDFSTSMATLVTNSKAYAVTTLPQDQSDQILTLVKRCAREAQYFFEDLMSEHLNQLDDEEKTDIVINANVDMQEKLQELSLAIEPLLNIQSVKSNKETNPHSELVATADKIVKSSQHLRVDVPKPLLSLALLIIDAVVALVKAAIQCQNEIATTTSVPLNQFYLKNSRWTEGLISAAKAVANATNVLITTASKLVTSEGNENTSPEQFIVASKEVAASTIQLVAASRVKTSIHSKAQDKLEHCSKDVTDACKGLGNHVMSLIEDDQSKAQQQQQPLEFSSEHTLKTAEMEQQVDILKLEQSLSNARKRLGEIRRHAYYNQDDD</sequence>
<dbReference type="PANTHER" id="PTHR10407">
    <property type="entry name" value="HUNTINGTIN INTERACTING PROTEIN 1"/>
    <property type="match status" value="1"/>
</dbReference>
<dbReference type="Pfam" id="PF01608">
    <property type="entry name" value="I_LWEQ"/>
    <property type="match status" value="1"/>
</dbReference>
<feature type="coiled-coil region" evidence="5">
    <location>
        <begin position="360"/>
        <end position="545"/>
    </location>
</feature>
<dbReference type="Pfam" id="PF07651">
    <property type="entry name" value="ANTH"/>
    <property type="match status" value="1"/>
</dbReference>
<dbReference type="GO" id="GO:0007015">
    <property type="term" value="P:actin filament organization"/>
    <property type="evidence" value="ECO:0007669"/>
    <property type="project" value="TreeGrafter"/>
</dbReference>
<dbReference type="AlphaFoldDB" id="A0AA35NK85"/>
<keyword evidence="3" id="KW-0963">Cytoplasm</keyword>
<dbReference type="SUPFAM" id="SSF48464">
    <property type="entry name" value="ENTH/VHS domain"/>
    <property type="match status" value="1"/>
</dbReference>